<name>D2W3U5_NAEGR</name>
<accession>D2W3U5</accession>
<dbReference type="InParanoid" id="D2W3U5"/>
<dbReference type="PANTHER" id="PTHR47990">
    <property type="entry name" value="2-OXOGLUTARATE (2OG) AND FE(II)-DEPENDENT OXYGENASE SUPERFAMILY PROTEIN-RELATED"/>
    <property type="match status" value="1"/>
</dbReference>
<organism evidence="4">
    <name type="scientific">Naegleria gruberi</name>
    <name type="common">Amoeba</name>
    <dbReference type="NCBI Taxonomy" id="5762"/>
    <lineage>
        <taxon>Eukaryota</taxon>
        <taxon>Discoba</taxon>
        <taxon>Heterolobosea</taxon>
        <taxon>Tetramitia</taxon>
        <taxon>Eutetramitia</taxon>
        <taxon>Vahlkampfiidae</taxon>
        <taxon>Naegleria</taxon>
    </lineage>
</organism>
<dbReference type="GeneID" id="8862022"/>
<dbReference type="Proteomes" id="UP000006671">
    <property type="component" value="Unassembled WGS sequence"/>
</dbReference>
<dbReference type="InterPro" id="IPR027443">
    <property type="entry name" value="IPNS-like_sf"/>
</dbReference>
<keyword evidence="1" id="KW-0560">Oxidoreductase</keyword>
<dbReference type="AlphaFoldDB" id="D2W3U5"/>
<dbReference type="FunCoup" id="D2W3U5">
    <property type="interactions" value="5"/>
</dbReference>
<dbReference type="STRING" id="5762.D2W3U5"/>
<dbReference type="VEuPathDB" id="AmoebaDB:NAEGRDRAFT_76069"/>
<gene>
    <name evidence="3" type="ORF">NAEGRDRAFT_76069</name>
</gene>
<dbReference type="InterPro" id="IPR050231">
    <property type="entry name" value="Iron_ascorbate_oxido_reductase"/>
</dbReference>
<dbReference type="PROSITE" id="PS51471">
    <property type="entry name" value="FE2OG_OXY"/>
    <property type="match status" value="1"/>
</dbReference>
<dbReference type="EMBL" id="GG738934">
    <property type="protein sequence ID" value="EFC36233.1"/>
    <property type="molecule type" value="Genomic_DNA"/>
</dbReference>
<evidence type="ECO:0000313" key="3">
    <source>
        <dbReference type="EMBL" id="EFC36233.1"/>
    </source>
</evidence>
<dbReference type="InterPro" id="IPR026992">
    <property type="entry name" value="DIOX_N"/>
</dbReference>
<protein>
    <submittedName>
        <fullName evidence="3">Predicted protein</fullName>
    </submittedName>
</protein>
<dbReference type="InterPro" id="IPR005123">
    <property type="entry name" value="Oxoglu/Fe-dep_dioxygenase_dom"/>
</dbReference>
<dbReference type="GO" id="GO:0016491">
    <property type="term" value="F:oxidoreductase activity"/>
    <property type="evidence" value="ECO:0007669"/>
    <property type="project" value="UniProtKB-KW"/>
</dbReference>
<dbReference type="KEGG" id="ngr:NAEGRDRAFT_76069"/>
<dbReference type="RefSeq" id="XP_002668977.1">
    <property type="nucleotide sequence ID" value="XM_002668931.1"/>
</dbReference>
<evidence type="ECO:0000313" key="4">
    <source>
        <dbReference type="Proteomes" id="UP000006671"/>
    </source>
</evidence>
<keyword evidence="1" id="KW-0479">Metal-binding</keyword>
<feature type="domain" description="Fe2OG dioxygenase" evidence="2">
    <location>
        <begin position="131"/>
        <end position="237"/>
    </location>
</feature>
<dbReference type="Pfam" id="PF14226">
    <property type="entry name" value="DIOX_N"/>
    <property type="match status" value="1"/>
</dbReference>
<dbReference type="InterPro" id="IPR044861">
    <property type="entry name" value="IPNS-like_FE2OG_OXY"/>
</dbReference>
<proteinExistence type="inferred from homology"/>
<evidence type="ECO:0000259" key="2">
    <source>
        <dbReference type="PROSITE" id="PS51471"/>
    </source>
</evidence>
<dbReference type="Gene3D" id="2.60.120.330">
    <property type="entry name" value="B-lactam Antibiotic, Isopenicillin N Synthase, Chain"/>
    <property type="match status" value="2"/>
</dbReference>
<reference evidence="3 4" key="1">
    <citation type="journal article" date="2010" name="Cell">
        <title>The genome of Naegleria gruberi illuminates early eukaryotic versatility.</title>
        <authorList>
            <person name="Fritz-Laylin L.K."/>
            <person name="Prochnik S.E."/>
            <person name="Ginger M.L."/>
            <person name="Dacks J.B."/>
            <person name="Carpenter M.L."/>
            <person name="Field M.C."/>
            <person name="Kuo A."/>
            <person name="Paredez A."/>
            <person name="Chapman J."/>
            <person name="Pham J."/>
            <person name="Shu S."/>
            <person name="Neupane R."/>
            <person name="Cipriano M."/>
            <person name="Mancuso J."/>
            <person name="Tu H."/>
            <person name="Salamov A."/>
            <person name="Lindquist E."/>
            <person name="Shapiro H."/>
            <person name="Lucas S."/>
            <person name="Grigoriev I.V."/>
            <person name="Cande W.Z."/>
            <person name="Fulton C."/>
            <person name="Rokhsar D.S."/>
            <person name="Dawson S.C."/>
        </authorList>
    </citation>
    <scope>NUCLEOTIDE SEQUENCE [LARGE SCALE GENOMIC DNA]</scope>
    <source>
        <strain evidence="3 4">NEG-M</strain>
    </source>
</reference>
<sequence>MSQQSNLSLPIIDIGPIIHTTDSDGNYQDEQAAANVIKQIGQACERFGFFYIKNHGIDEELVDKLMSEGRSFFNKPLDYKNQYHMKNSKVYRGYFELGGELTKLGHSIMAAIGESLGLGRDFFRNKFTSEPFIPFRLFHYPSDPNAKFENGEERFGVGKHQDYGCLTLLKQDNVGGLEVEDRSTGEWISAPPLEKTFVVNIGDMLERWTCGRYKAVPHRVKNLTNQDRLSAPFFFDPNFECVVTPLEELALTEEEKTKWPPVKYGDYILAKVFAVFPELKSAALKYEE</sequence>
<keyword evidence="1" id="KW-0408">Iron</keyword>
<dbReference type="SUPFAM" id="SSF51197">
    <property type="entry name" value="Clavaminate synthase-like"/>
    <property type="match status" value="1"/>
</dbReference>
<keyword evidence="4" id="KW-1185">Reference proteome</keyword>
<dbReference type="OrthoDB" id="288590at2759"/>
<dbReference type="OMA" id="ARETGFF"/>
<evidence type="ECO:0000256" key="1">
    <source>
        <dbReference type="RuleBase" id="RU003682"/>
    </source>
</evidence>
<comment type="similarity">
    <text evidence="1">Belongs to the iron/ascorbate-dependent oxidoreductase family.</text>
</comment>
<dbReference type="eggNOG" id="KOG0143">
    <property type="taxonomic scope" value="Eukaryota"/>
</dbReference>
<dbReference type="GO" id="GO:0046872">
    <property type="term" value="F:metal ion binding"/>
    <property type="evidence" value="ECO:0007669"/>
    <property type="project" value="UniProtKB-KW"/>
</dbReference>
<dbReference type="Pfam" id="PF03171">
    <property type="entry name" value="2OG-FeII_Oxy"/>
    <property type="match status" value="1"/>
</dbReference>